<dbReference type="EMBL" id="AP025730">
    <property type="protein sequence ID" value="BDI07414.1"/>
    <property type="molecule type" value="Genomic_DNA"/>
</dbReference>
<keyword evidence="1" id="KW-1133">Transmembrane helix</keyword>
<name>A0ABM7YS60_9BURK</name>
<keyword evidence="1" id="KW-0812">Transmembrane</keyword>
<reference evidence="2" key="1">
    <citation type="submission" date="2022-04" db="EMBL/GenBank/DDBJ databases">
        <title>Whole genome sequence of Sphaerotilus sp. FB-5.</title>
        <authorList>
            <person name="Takeda M."/>
            <person name="Narihara S."/>
            <person name="Akimoto M."/>
            <person name="Akimoto R."/>
            <person name="Nishiyashiki S."/>
            <person name="Murakami T."/>
        </authorList>
    </citation>
    <scope>NUCLEOTIDE SEQUENCE</scope>
    <source>
        <strain evidence="2">FB-5</strain>
    </source>
</reference>
<proteinExistence type="predicted"/>
<evidence type="ECO:0000256" key="1">
    <source>
        <dbReference type="SAM" id="Phobius"/>
    </source>
</evidence>
<feature type="transmembrane region" description="Helical" evidence="1">
    <location>
        <begin position="20"/>
        <end position="44"/>
    </location>
</feature>
<sequence>MANKLTGQTFNMVLAGSALLIGWFFYGWQGVVVSVTIIAFWMVLQFNQATRVLRQAASQPKGQIDSIVRVQSRLAHGMTMAEVLRITGSLGVPTERRDEWLWRDAAGHEIAVTLRRNVVVRWAVARADESRFVEYPDESYDKAA</sequence>
<evidence type="ECO:0000313" key="2">
    <source>
        <dbReference type="EMBL" id="BDI07414.1"/>
    </source>
</evidence>
<gene>
    <name evidence="2" type="ORF">CATMQ487_43840</name>
</gene>
<accession>A0ABM7YS60</accession>
<evidence type="ECO:0008006" key="4">
    <source>
        <dbReference type="Google" id="ProtNLM"/>
    </source>
</evidence>
<protein>
    <recommendedName>
        <fullName evidence="4">Glycerate kinase</fullName>
    </recommendedName>
</protein>
<dbReference type="RefSeq" id="WP_251970608.1">
    <property type="nucleotide sequence ID" value="NZ_AP025730.1"/>
</dbReference>
<keyword evidence="3" id="KW-1185">Reference proteome</keyword>
<evidence type="ECO:0000313" key="3">
    <source>
        <dbReference type="Proteomes" id="UP001057498"/>
    </source>
</evidence>
<keyword evidence="1" id="KW-0472">Membrane</keyword>
<organism evidence="2 3">
    <name type="scientific">Sphaerotilus microaerophilus</name>
    <dbReference type="NCBI Taxonomy" id="2914710"/>
    <lineage>
        <taxon>Bacteria</taxon>
        <taxon>Pseudomonadati</taxon>
        <taxon>Pseudomonadota</taxon>
        <taxon>Betaproteobacteria</taxon>
        <taxon>Burkholderiales</taxon>
        <taxon>Sphaerotilaceae</taxon>
        <taxon>Sphaerotilus</taxon>
    </lineage>
</organism>
<dbReference type="Proteomes" id="UP001057498">
    <property type="component" value="Chromosome"/>
</dbReference>